<dbReference type="GO" id="GO:0031505">
    <property type="term" value="P:fungal-type cell wall organization"/>
    <property type="evidence" value="ECO:0007669"/>
    <property type="project" value="TreeGrafter"/>
</dbReference>
<feature type="compositionally biased region" description="Low complexity" evidence="11">
    <location>
        <begin position="92"/>
        <end position="143"/>
    </location>
</feature>
<evidence type="ECO:0000313" key="13">
    <source>
        <dbReference type="EMBL" id="ODQ59061.1"/>
    </source>
</evidence>
<dbReference type="OrthoDB" id="5339822at2759"/>
<name>A0A1E3P0U3_WICAA</name>
<dbReference type="AlphaFoldDB" id="A0A1E3P0U3"/>
<dbReference type="EMBL" id="KV454211">
    <property type="protein sequence ID" value="ODQ59061.1"/>
    <property type="molecule type" value="Genomic_DNA"/>
</dbReference>
<keyword evidence="4" id="KW-0964">Secreted</keyword>
<evidence type="ECO:0000256" key="6">
    <source>
        <dbReference type="ARBA" id="ARBA00022801"/>
    </source>
</evidence>
<evidence type="ECO:0000256" key="3">
    <source>
        <dbReference type="ARBA" id="ARBA00022512"/>
    </source>
</evidence>
<proteinExistence type="inferred from homology"/>
<dbReference type="GO" id="GO:0009277">
    <property type="term" value="C:fungal-type cell wall"/>
    <property type="evidence" value="ECO:0007669"/>
    <property type="project" value="TreeGrafter"/>
</dbReference>
<dbReference type="STRING" id="683960.A0A1E3P0U3"/>
<organism evidence="13 14">
    <name type="scientific">Wickerhamomyces anomalus (strain ATCC 58044 / CBS 1984 / NCYC 433 / NRRL Y-366-8)</name>
    <name type="common">Yeast</name>
    <name type="synonym">Hansenula anomala</name>
    <dbReference type="NCBI Taxonomy" id="683960"/>
    <lineage>
        <taxon>Eukaryota</taxon>
        <taxon>Fungi</taxon>
        <taxon>Dikarya</taxon>
        <taxon>Ascomycota</taxon>
        <taxon>Saccharomycotina</taxon>
        <taxon>Saccharomycetes</taxon>
        <taxon>Phaffomycetales</taxon>
        <taxon>Wickerhamomycetaceae</taxon>
        <taxon>Wickerhamomyces</taxon>
    </lineage>
</organism>
<evidence type="ECO:0000256" key="9">
    <source>
        <dbReference type="ARBA" id="ARBA00023316"/>
    </source>
</evidence>
<evidence type="ECO:0008006" key="15">
    <source>
        <dbReference type="Google" id="ProtNLM"/>
    </source>
</evidence>
<gene>
    <name evidence="13" type="ORF">WICANDRAFT_84720</name>
</gene>
<evidence type="ECO:0000256" key="4">
    <source>
        <dbReference type="ARBA" id="ARBA00022525"/>
    </source>
</evidence>
<dbReference type="Proteomes" id="UP000094112">
    <property type="component" value="Unassembled WGS sequence"/>
</dbReference>
<dbReference type="GO" id="GO:0000272">
    <property type="term" value="P:polysaccharide catabolic process"/>
    <property type="evidence" value="ECO:0007669"/>
    <property type="project" value="UniProtKB-KW"/>
</dbReference>
<evidence type="ECO:0000256" key="8">
    <source>
        <dbReference type="ARBA" id="ARBA00023295"/>
    </source>
</evidence>
<dbReference type="GO" id="GO:0016798">
    <property type="term" value="F:hydrolase activity, acting on glycosyl bonds"/>
    <property type="evidence" value="ECO:0007669"/>
    <property type="project" value="UniProtKB-KW"/>
</dbReference>
<feature type="chain" id="PRO_5009133620" description="Glycoside hydrolase family 132 protein" evidence="12">
    <location>
        <begin position="22"/>
        <end position="419"/>
    </location>
</feature>
<evidence type="ECO:0000256" key="12">
    <source>
        <dbReference type="SAM" id="SignalP"/>
    </source>
</evidence>
<accession>A0A1E3P0U3</accession>
<evidence type="ECO:0000256" key="5">
    <source>
        <dbReference type="ARBA" id="ARBA00022729"/>
    </source>
</evidence>
<feature type="signal peptide" evidence="12">
    <location>
        <begin position="1"/>
        <end position="21"/>
    </location>
</feature>
<evidence type="ECO:0000256" key="7">
    <source>
        <dbReference type="ARBA" id="ARBA00023277"/>
    </source>
</evidence>
<dbReference type="RefSeq" id="XP_019038268.1">
    <property type="nucleotide sequence ID" value="XM_019185762.1"/>
</dbReference>
<comment type="similarity">
    <text evidence="2">Belongs to the SUN family.</text>
</comment>
<feature type="compositionally biased region" description="Polar residues" evidence="11">
    <location>
        <begin position="70"/>
        <end position="79"/>
    </location>
</feature>
<evidence type="ECO:0000256" key="1">
    <source>
        <dbReference type="ARBA" id="ARBA00004191"/>
    </source>
</evidence>
<dbReference type="InterPro" id="IPR005556">
    <property type="entry name" value="SUN"/>
</dbReference>
<keyword evidence="6" id="KW-0378">Hydrolase</keyword>
<keyword evidence="5 12" id="KW-0732">Signal</keyword>
<keyword evidence="14" id="KW-1185">Reference proteome</keyword>
<keyword evidence="10" id="KW-0624">Polysaccharide degradation</keyword>
<dbReference type="GeneID" id="30203008"/>
<dbReference type="PANTHER" id="PTHR31316:SF0">
    <property type="entry name" value="SECRETED BETA-GLUCOSIDASE SIM1-RELATED"/>
    <property type="match status" value="1"/>
</dbReference>
<keyword evidence="8" id="KW-0326">Glycosidase</keyword>
<reference evidence="13 14" key="1">
    <citation type="journal article" date="2016" name="Proc. Natl. Acad. Sci. U.S.A.">
        <title>Comparative genomics of biotechnologically important yeasts.</title>
        <authorList>
            <person name="Riley R."/>
            <person name="Haridas S."/>
            <person name="Wolfe K.H."/>
            <person name="Lopes M.R."/>
            <person name="Hittinger C.T."/>
            <person name="Goeker M."/>
            <person name="Salamov A.A."/>
            <person name="Wisecaver J.H."/>
            <person name="Long T.M."/>
            <person name="Calvey C.H."/>
            <person name="Aerts A.L."/>
            <person name="Barry K.W."/>
            <person name="Choi C."/>
            <person name="Clum A."/>
            <person name="Coughlan A.Y."/>
            <person name="Deshpande S."/>
            <person name="Douglass A.P."/>
            <person name="Hanson S.J."/>
            <person name="Klenk H.-P."/>
            <person name="LaButti K.M."/>
            <person name="Lapidus A."/>
            <person name="Lindquist E.A."/>
            <person name="Lipzen A.M."/>
            <person name="Meier-Kolthoff J.P."/>
            <person name="Ohm R.A."/>
            <person name="Otillar R.P."/>
            <person name="Pangilinan J.L."/>
            <person name="Peng Y."/>
            <person name="Rokas A."/>
            <person name="Rosa C.A."/>
            <person name="Scheuner C."/>
            <person name="Sibirny A.A."/>
            <person name="Slot J.C."/>
            <person name="Stielow J.B."/>
            <person name="Sun H."/>
            <person name="Kurtzman C.P."/>
            <person name="Blackwell M."/>
            <person name="Grigoriev I.V."/>
            <person name="Jeffries T.W."/>
        </authorList>
    </citation>
    <scope>NUCLEOTIDE SEQUENCE [LARGE SCALE GENOMIC DNA]</scope>
    <source>
        <strain evidence="14">ATCC 58044 / CBS 1984 / NCYC 433 / NRRL Y-366-8</strain>
    </source>
</reference>
<keyword evidence="7" id="KW-0119">Carbohydrate metabolism</keyword>
<dbReference type="InterPro" id="IPR051526">
    <property type="entry name" value="Beta-Glucosidase_SUN"/>
</dbReference>
<dbReference type="Pfam" id="PF03856">
    <property type="entry name" value="SUN"/>
    <property type="match status" value="1"/>
</dbReference>
<dbReference type="PANTHER" id="PTHR31316">
    <property type="entry name" value="BETA-GLUCOSIDASE-LIKE PROTEIN NCA3, MITOCHONDRIAL-RELATED"/>
    <property type="match status" value="1"/>
</dbReference>
<evidence type="ECO:0000256" key="2">
    <source>
        <dbReference type="ARBA" id="ARBA00010579"/>
    </source>
</evidence>
<sequence>MKFSTSFVAAYAAYLMGSAVAAPHAHAGVAKRDAECATTAHHHHQHKRAVAVEYVYSTVTVDGQGQTVSASASQTTLEPSSVVDRAASVKPSSSSSSTSTSTSAAPTSTSASSSEAQSTTSSSTSSSSSSSSSSGGSSGSSGSIYGDLSDFSGPNKEFQDDTISCTDFDSLVGQGVISLEHLGFGGFSGIYHPSDTSTGGKCTEGAYCSYACQPGMSKTQWPSEQPGNGVSVGGLVCKNGKLRRSNTNQKYLCEWGVDAAYVVNNLSQNVAICRTDYPGTENMVIPTNVEGGKSLPLTVVDQSTYYQWGGKGTSAQYYVNNAGVSWEDGCVWGSAGSGIGNWAPLNFGAGAVNGISYLSLIPNPNNKESLNFKVKIVASDDNSNVSGECTYANGQYNGNGNDGCTVGVTKGSAKFVLYN</sequence>
<evidence type="ECO:0000256" key="11">
    <source>
        <dbReference type="SAM" id="MobiDB-lite"/>
    </source>
</evidence>
<protein>
    <recommendedName>
        <fullName evidence="15">Glycoside hydrolase family 132 protein</fullName>
    </recommendedName>
</protein>
<keyword evidence="3" id="KW-0134">Cell wall</keyword>
<comment type="subcellular location">
    <subcellularLocation>
        <location evidence="1">Secreted</location>
        <location evidence="1">Cell wall</location>
    </subcellularLocation>
</comment>
<evidence type="ECO:0000256" key="10">
    <source>
        <dbReference type="ARBA" id="ARBA00023326"/>
    </source>
</evidence>
<feature type="region of interest" description="Disordered" evidence="11">
    <location>
        <begin position="70"/>
        <end position="152"/>
    </location>
</feature>
<dbReference type="GO" id="GO:0009986">
    <property type="term" value="C:cell surface"/>
    <property type="evidence" value="ECO:0007669"/>
    <property type="project" value="TreeGrafter"/>
</dbReference>
<keyword evidence="9" id="KW-0961">Cell wall biogenesis/degradation</keyword>
<evidence type="ECO:0000313" key="14">
    <source>
        <dbReference type="Proteomes" id="UP000094112"/>
    </source>
</evidence>